<evidence type="ECO:0000313" key="2">
    <source>
        <dbReference type="Proteomes" id="UP000006639"/>
    </source>
</evidence>
<dbReference type="RefSeq" id="WP_013950783.1">
    <property type="nucleotide sequence ID" value="NC_015722.1"/>
</dbReference>
<evidence type="ECO:0000313" key="1">
    <source>
        <dbReference type="EMBL" id="AEI88567.1"/>
    </source>
</evidence>
<proteinExistence type="predicted"/>
<dbReference type="AlphaFoldDB" id="F7XV68"/>
<organism evidence="1 2">
    <name type="scientific">Midichloria mitochondrii (strain IricVA)</name>
    <dbReference type="NCBI Taxonomy" id="696127"/>
    <lineage>
        <taxon>Bacteria</taxon>
        <taxon>Pseudomonadati</taxon>
        <taxon>Pseudomonadota</taxon>
        <taxon>Alphaproteobacteria</taxon>
        <taxon>Rickettsiales</taxon>
        <taxon>Candidatus Midichloriaceae</taxon>
        <taxon>Candidatus Midichloria</taxon>
    </lineage>
</organism>
<keyword evidence="2" id="KW-1185">Reference proteome</keyword>
<sequence length="61" mass="7201">MKNKEIMLVAQEYLSKCAVDTVVVSRVYTEFANRFIQHFDIFKLATFSKDRAELVNRLIKM</sequence>
<dbReference type="KEGG" id="mmn:midi_00251"/>
<dbReference type="EMBL" id="CP002130">
    <property type="protein sequence ID" value="AEI88567.1"/>
    <property type="molecule type" value="Genomic_DNA"/>
</dbReference>
<dbReference type="Proteomes" id="UP000006639">
    <property type="component" value="Chromosome"/>
</dbReference>
<gene>
    <name evidence="1" type="ordered locus">midi_00251</name>
</gene>
<accession>F7XV68</accession>
<name>F7XV68_MIDMI</name>
<dbReference type="HOGENOM" id="CLU_2917551_0_0_5"/>
<reference evidence="1 2" key="1">
    <citation type="journal article" date="2011" name="Mol. Biol. Evol.">
        <title>Phylogenomic evidence for the presence of a flagellum and cbb3 oxidase in the free-living mitochondrial ancestor.</title>
        <authorList>
            <person name="Sassera D."/>
            <person name="Lo N."/>
            <person name="Epis S."/>
            <person name="D'Auria G."/>
            <person name="Montagna M."/>
            <person name="Comandatore F."/>
            <person name="Horner D."/>
            <person name="Pereto J."/>
            <person name="Luciano A.M."/>
            <person name="Franciosi F."/>
            <person name="Ferri E."/>
            <person name="Crotti E."/>
            <person name="Bazzocchi C."/>
            <person name="Daffonchio D."/>
            <person name="Sacchi L."/>
            <person name="Moya A."/>
            <person name="Latorre A."/>
            <person name="Bandi C."/>
        </authorList>
    </citation>
    <scope>NUCLEOTIDE SEQUENCE [LARGE SCALE GENOMIC DNA]</scope>
    <source>
        <strain evidence="1 2">IricVA</strain>
    </source>
</reference>
<protein>
    <submittedName>
        <fullName evidence="1">Uncharacterized protein</fullName>
    </submittedName>
</protein>